<comment type="caution">
    <text evidence="3">The sequence shown here is derived from an EMBL/GenBank/DDBJ whole genome shotgun (WGS) entry which is preliminary data.</text>
</comment>
<dbReference type="AlphaFoldDB" id="A0A219B7B4"/>
<evidence type="ECO:0000259" key="2">
    <source>
        <dbReference type="PROSITE" id="PS50110"/>
    </source>
</evidence>
<evidence type="ECO:0000313" key="3">
    <source>
        <dbReference type="EMBL" id="OWV34043.1"/>
    </source>
</evidence>
<gene>
    <name evidence="3" type="ORF">B5C34_11615</name>
</gene>
<dbReference type="EMBL" id="NFZT01000001">
    <property type="protein sequence ID" value="OWV34043.1"/>
    <property type="molecule type" value="Genomic_DNA"/>
</dbReference>
<proteinExistence type="predicted"/>
<reference evidence="4" key="1">
    <citation type="submission" date="2017-05" db="EMBL/GenBank/DDBJ databases">
        <authorList>
            <person name="Lin X."/>
        </authorList>
    </citation>
    <scope>NUCLEOTIDE SEQUENCE [LARGE SCALE GENOMIC DNA]</scope>
    <source>
        <strain evidence="4">JLT2012</strain>
    </source>
</reference>
<dbReference type="Gene3D" id="3.40.50.2300">
    <property type="match status" value="1"/>
</dbReference>
<keyword evidence="1" id="KW-0597">Phosphoprotein</keyword>
<dbReference type="RefSeq" id="WP_088712742.1">
    <property type="nucleotide sequence ID" value="NZ_NFZT01000001.1"/>
</dbReference>
<organism evidence="3 4">
    <name type="scientific">Pacificimonas flava</name>
    <dbReference type="NCBI Taxonomy" id="1234595"/>
    <lineage>
        <taxon>Bacteria</taxon>
        <taxon>Pseudomonadati</taxon>
        <taxon>Pseudomonadota</taxon>
        <taxon>Alphaproteobacteria</taxon>
        <taxon>Sphingomonadales</taxon>
        <taxon>Sphingosinicellaceae</taxon>
        <taxon>Pacificimonas</taxon>
    </lineage>
</organism>
<feature type="modified residue" description="4-aspartylphosphate" evidence="1">
    <location>
        <position position="66"/>
    </location>
</feature>
<sequence>MSELETHKKKLKGKRILIAEDQVIPAMSLEVKLRYTGAAAIRICERMAACMSVIEGDFEPDAAIIDIDMAGKDGRDLARELKGRGVPFMFHTGVAKSDKALEEFPDAPVVAKPSTEQEIVATLASLFPASENEDEDNAAA</sequence>
<dbReference type="OrthoDB" id="582170at2"/>
<evidence type="ECO:0000256" key="1">
    <source>
        <dbReference type="PROSITE-ProRule" id="PRU00169"/>
    </source>
</evidence>
<protein>
    <recommendedName>
        <fullName evidence="2">Response regulatory domain-containing protein</fullName>
    </recommendedName>
</protein>
<dbReference type="InterPro" id="IPR011006">
    <property type="entry name" value="CheY-like_superfamily"/>
</dbReference>
<dbReference type="Pfam" id="PF00072">
    <property type="entry name" value="Response_reg"/>
    <property type="match status" value="1"/>
</dbReference>
<accession>A0A219B7B4</accession>
<dbReference type="GO" id="GO:0000160">
    <property type="term" value="P:phosphorelay signal transduction system"/>
    <property type="evidence" value="ECO:0007669"/>
    <property type="project" value="InterPro"/>
</dbReference>
<dbReference type="SMART" id="SM00448">
    <property type="entry name" value="REC"/>
    <property type="match status" value="1"/>
</dbReference>
<dbReference type="SUPFAM" id="SSF52172">
    <property type="entry name" value="CheY-like"/>
    <property type="match status" value="1"/>
</dbReference>
<dbReference type="PROSITE" id="PS50110">
    <property type="entry name" value="RESPONSE_REGULATORY"/>
    <property type="match status" value="1"/>
</dbReference>
<dbReference type="InterPro" id="IPR001789">
    <property type="entry name" value="Sig_transdc_resp-reg_receiver"/>
</dbReference>
<name>A0A219B7B4_9SPHN</name>
<feature type="domain" description="Response regulatory" evidence="2">
    <location>
        <begin position="15"/>
        <end position="127"/>
    </location>
</feature>
<evidence type="ECO:0000313" key="4">
    <source>
        <dbReference type="Proteomes" id="UP000198462"/>
    </source>
</evidence>
<keyword evidence="4" id="KW-1185">Reference proteome</keyword>
<dbReference type="Proteomes" id="UP000198462">
    <property type="component" value="Unassembled WGS sequence"/>
</dbReference>